<protein>
    <submittedName>
        <fullName evidence="2">Uncharacterized protein</fullName>
    </submittedName>
</protein>
<comment type="caution">
    <text evidence="2">The sequence shown here is derived from an EMBL/GenBank/DDBJ whole genome shotgun (WGS) entry which is preliminary data.</text>
</comment>
<evidence type="ECO:0000313" key="3">
    <source>
        <dbReference type="Proteomes" id="UP000639643"/>
    </source>
</evidence>
<feature type="signal peptide" evidence="1">
    <location>
        <begin position="1"/>
        <end position="25"/>
    </location>
</feature>
<organism evidence="2 3">
    <name type="scientific">Colletotrichum musicola</name>
    <dbReference type="NCBI Taxonomy" id="2175873"/>
    <lineage>
        <taxon>Eukaryota</taxon>
        <taxon>Fungi</taxon>
        <taxon>Dikarya</taxon>
        <taxon>Ascomycota</taxon>
        <taxon>Pezizomycotina</taxon>
        <taxon>Sordariomycetes</taxon>
        <taxon>Hypocreomycetidae</taxon>
        <taxon>Glomerellales</taxon>
        <taxon>Glomerellaceae</taxon>
        <taxon>Colletotrichum</taxon>
        <taxon>Colletotrichum orchidearum species complex</taxon>
    </lineage>
</organism>
<dbReference type="EMBL" id="WIGM01000472">
    <property type="protein sequence ID" value="KAF6824279.1"/>
    <property type="molecule type" value="Genomic_DNA"/>
</dbReference>
<keyword evidence="1" id="KW-0732">Signal</keyword>
<gene>
    <name evidence="2" type="ORF">CMUS01_10314</name>
</gene>
<name>A0A8H6K3N7_9PEZI</name>
<dbReference type="OrthoDB" id="4831063at2759"/>
<evidence type="ECO:0000313" key="2">
    <source>
        <dbReference type="EMBL" id="KAF6824279.1"/>
    </source>
</evidence>
<feature type="chain" id="PRO_5034378481" evidence="1">
    <location>
        <begin position="26"/>
        <end position="179"/>
    </location>
</feature>
<reference evidence="2" key="1">
    <citation type="journal article" date="2020" name="Phytopathology">
        <title>Genome Sequence Resources of Colletotrichum truncatum, C. plurivorum, C. musicola, and C. sojae: Four Species Pathogenic to Soybean (Glycine max).</title>
        <authorList>
            <person name="Rogerio F."/>
            <person name="Boufleur T.R."/>
            <person name="Ciampi-Guillardi M."/>
            <person name="Sukno S.A."/>
            <person name="Thon M.R."/>
            <person name="Massola Junior N.S."/>
            <person name="Baroncelli R."/>
        </authorList>
    </citation>
    <scope>NUCLEOTIDE SEQUENCE</scope>
    <source>
        <strain evidence="2">LFN0074</strain>
    </source>
</reference>
<evidence type="ECO:0000256" key="1">
    <source>
        <dbReference type="SAM" id="SignalP"/>
    </source>
</evidence>
<keyword evidence="3" id="KW-1185">Reference proteome</keyword>
<sequence>MSTPCLVAKISSVLVLLWLAALASAHMTEPVVRIGPGSYENITAEVKRLKLHELGPQRLRRQMPRKKVGKEKWKFERTRINANNKFETCCGVFVCDTAGFKGNCYWECYPEDHEIYPNGWWVKNIVSFGPDPGVKAYLSHGECTIRGPFDKIEYPGKDLGKGLRKDLGCFYVAYQPHVG</sequence>
<dbReference type="AlphaFoldDB" id="A0A8H6K3N7"/>
<proteinExistence type="predicted"/>
<accession>A0A8H6K3N7</accession>
<dbReference type="Proteomes" id="UP000639643">
    <property type="component" value="Unassembled WGS sequence"/>
</dbReference>